<dbReference type="InterPro" id="IPR015424">
    <property type="entry name" value="PyrdxlP-dep_Trfase"/>
</dbReference>
<comment type="catalytic activity">
    <reaction evidence="6">
        <text>3-hydroxy-L-kynurenine + H2O = 3-hydroxyanthranilate + L-alanine + H(+)</text>
        <dbReference type="Rhea" id="RHEA:25143"/>
        <dbReference type="ChEBI" id="CHEBI:15377"/>
        <dbReference type="ChEBI" id="CHEBI:15378"/>
        <dbReference type="ChEBI" id="CHEBI:36559"/>
        <dbReference type="ChEBI" id="CHEBI:57972"/>
        <dbReference type="ChEBI" id="CHEBI:58125"/>
        <dbReference type="EC" id="3.7.1.3"/>
    </reaction>
</comment>
<reference evidence="7 8" key="1">
    <citation type="submission" date="2019-04" db="EMBL/GenBank/DDBJ databases">
        <title>Psychroflexus halotolerans sp. nov., isolated from a marine solar saltern.</title>
        <authorList>
            <person name="Feng X."/>
        </authorList>
    </citation>
    <scope>NUCLEOTIDE SEQUENCE [LARGE SCALE GENOMIC DNA]</scope>
    <source>
        <strain evidence="7 8">WDS2C27</strain>
    </source>
</reference>
<comment type="pathway">
    <text evidence="4 6">Amino-acid degradation; L-kynurenine degradation; L-alanine and anthranilate from L-kynurenine: step 1/1.</text>
</comment>
<feature type="modified residue" description="N6-(pyridoxal phosphate)lysine" evidence="4">
    <location>
        <position position="244"/>
    </location>
</feature>
<dbReference type="UniPathway" id="UPA00253">
    <property type="reaction ID" value="UER00329"/>
</dbReference>
<dbReference type="Pfam" id="PF22580">
    <property type="entry name" value="KYNU_C"/>
    <property type="match status" value="1"/>
</dbReference>
<dbReference type="OrthoDB" id="9812626at2"/>
<keyword evidence="2 4" id="KW-0378">Hydrolase</keyword>
<dbReference type="GO" id="GO:0097053">
    <property type="term" value="P:L-kynurenine catabolic process"/>
    <property type="evidence" value="ECO:0007669"/>
    <property type="project" value="UniProtKB-UniRule"/>
</dbReference>
<dbReference type="Proteomes" id="UP000306552">
    <property type="component" value="Unassembled WGS sequence"/>
</dbReference>
<feature type="binding site" evidence="4">
    <location>
        <position position="218"/>
    </location>
    <ligand>
        <name>pyridoxal 5'-phosphate</name>
        <dbReference type="ChEBI" id="CHEBI:597326"/>
    </ligand>
</feature>
<dbReference type="GO" id="GO:0019805">
    <property type="term" value="P:quinolinate biosynthetic process"/>
    <property type="evidence" value="ECO:0007669"/>
    <property type="project" value="UniProtKB-UniRule"/>
</dbReference>
<sequence>MKFENSLEFAQNCDTNDRLKKFRNQFYFPKTNLGDNKIYLCGNSLGLQPKSTSDYIQQELNDWSDYGVDGHTDAKNPWMPYHEFLSKPMANIVGAKESEVIIMNTLSVNLHLMMVSFYQPTSKRHKILIEADAFPSDLYAVESQLKYHDYDPKDALILWKPREDQYYDIEDFNQIIQNHGDEIALVLIGNTNYYTGQHFDMKYITDSCHQNDIKIGFDLAHGVGNIQPHLHDLGVDFAVWCTYKYLNSGPGSLGGCFVHEKHHTKDLHRFTGWWGHDKSTRFNMRQDFKPIPTAEAWQLSNPPILSMAAIRASLDIFQQAGFDNVVKKSKDLTGFLEYLLLELNDDNLKLITPKKPNERGCQLSIQFLDADKSLFDKLTQAGVVADWREPQVIRVAPAPLYNSFEDVYQFVQILKHIRYAG</sequence>
<feature type="binding site" evidence="4">
    <location>
        <position position="107"/>
    </location>
    <ligand>
        <name>pyridoxal 5'-phosphate</name>
        <dbReference type="ChEBI" id="CHEBI:597326"/>
    </ligand>
</feature>
<dbReference type="PANTHER" id="PTHR14084:SF0">
    <property type="entry name" value="KYNURENINASE"/>
    <property type="match status" value="1"/>
</dbReference>
<dbReference type="FunFam" id="3.40.640.10:FF:000031">
    <property type="entry name" value="Kynureninase"/>
    <property type="match status" value="1"/>
</dbReference>
<dbReference type="InterPro" id="IPR015422">
    <property type="entry name" value="PyrdxlP-dep_Trfase_small"/>
</dbReference>
<gene>
    <name evidence="4 7" type="primary">kynU</name>
    <name evidence="7" type="ORF">FCN74_10195</name>
</gene>
<dbReference type="EMBL" id="SWMU01000004">
    <property type="protein sequence ID" value="TKS55820.1"/>
    <property type="molecule type" value="Genomic_DNA"/>
</dbReference>
<comment type="subunit">
    <text evidence="4 6">Homodimer.</text>
</comment>
<dbReference type="GO" id="GO:0043420">
    <property type="term" value="P:anthranilate metabolic process"/>
    <property type="evidence" value="ECO:0007669"/>
    <property type="project" value="TreeGrafter"/>
</dbReference>
<comment type="similarity">
    <text evidence="4 6">Belongs to the kynureninase family.</text>
</comment>
<keyword evidence="1 4" id="KW-0662">Pyridine nucleotide biosynthesis</keyword>
<evidence type="ECO:0000256" key="2">
    <source>
        <dbReference type="ARBA" id="ARBA00022801"/>
    </source>
</evidence>
<feature type="binding site" evidence="4">
    <location>
        <position position="106"/>
    </location>
    <ligand>
        <name>pyridoxal 5'-phosphate</name>
        <dbReference type="ChEBI" id="CHEBI:597326"/>
    </ligand>
</feature>
<dbReference type="UniPathway" id="UPA00334">
    <property type="reaction ID" value="UER00455"/>
</dbReference>
<comment type="catalytic activity">
    <reaction evidence="4 6">
        <text>L-kynurenine + H2O = anthranilate + L-alanine + H(+)</text>
        <dbReference type="Rhea" id="RHEA:16813"/>
        <dbReference type="ChEBI" id="CHEBI:15377"/>
        <dbReference type="ChEBI" id="CHEBI:15378"/>
        <dbReference type="ChEBI" id="CHEBI:16567"/>
        <dbReference type="ChEBI" id="CHEBI:57959"/>
        <dbReference type="ChEBI" id="CHEBI:57972"/>
        <dbReference type="EC" id="3.7.1.3"/>
    </reaction>
</comment>
<evidence type="ECO:0000256" key="5">
    <source>
        <dbReference type="NCBIfam" id="TIGR01814"/>
    </source>
</evidence>
<comment type="pathway">
    <text evidence="4 6">Cofactor biosynthesis; NAD(+) biosynthesis; quinolinate from L-kynurenine: step 2/3.</text>
</comment>
<keyword evidence="3 4" id="KW-0663">Pyridoxal phosphate</keyword>
<keyword evidence="8" id="KW-1185">Reference proteome</keyword>
<evidence type="ECO:0000256" key="6">
    <source>
        <dbReference type="PIRNR" id="PIRNR038800"/>
    </source>
</evidence>
<dbReference type="InterPro" id="IPR010111">
    <property type="entry name" value="Kynureninase"/>
</dbReference>
<evidence type="ECO:0000313" key="8">
    <source>
        <dbReference type="Proteomes" id="UP000306552"/>
    </source>
</evidence>
<organism evidence="7 8">
    <name type="scientific">Mesohalobacter halotolerans</name>
    <dbReference type="NCBI Taxonomy" id="1883405"/>
    <lineage>
        <taxon>Bacteria</taxon>
        <taxon>Pseudomonadati</taxon>
        <taxon>Bacteroidota</taxon>
        <taxon>Flavobacteriia</taxon>
        <taxon>Flavobacteriales</taxon>
        <taxon>Flavobacteriaceae</taxon>
        <taxon>Mesohalobacter</taxon>
    </lineage>
</organism>
<feature type="binding site" evidence="4">
    <location>
        <position position="221"/>
    </location>
    <ligand>
        <name>pyridoxal 5'-phosphate</name>
        <dbReference type="ChEBI" id="CHEBI:597326"/>
    </ligand>
</feature>
<dbReference type="PANTHER" id="PTHR14084">
    <property type="entry name" value="KYNURENINASE"/>
    <property type="match status" value="1"/>
</dbReference>
<feature type="binding site" evidence="4">
    <location>
        <position position="243"/>
    </location>
    <ligand>
        <name>pyridoxal 5'-phosphate</name>
        <dbReference type="ChEBI" id="CHEBI:597326"/>
    </ligand>
</feature>
<comment type="caution">
    <text evidence="7">The sequence shown here is derived from an EMBL/GenBank/DDBJ whole genome shotgun (WGS) entry which is preliminary data.</text>
</comment>
<feature type="binding site" evidence="4">
    <location>
        <begin position="134"/>
        <end position="137"/>
    </location>
    <ligand>
        <name>pyridoxal 5'-phosphate</name>
        <dbReference type="ChEBI" id="CHEBI:597326"/>
    </ligand>
</feature>
<accession>A0A4U5TP27</accession>
<dbReference type="GO" id="GO:0005737">
    <property type="term" value="C:cytoplasm"/>
    <property type="evidence" value="ECO:0007669"/>
    <property type="project" value="UniProtKB-UniRule"/>
</dbReference>
<dbReference type="GO" id="GO:0030170">
    <property type="term" value="F:pyridoxal phosphate binding"/>
    <property type="evidence" value="ECO:0007669"/>
    <property type="project" value="UniProtKB-UniRule"/>
</dbReference>
<dbReference type="EC" id="3.7.1.3" evidence="4 5"/>
<dbReference type="AlphaFoldDB" id="A0A4U5TP27"/>
<dbReference type="NCBIfam" id="TIGR01814">
    <property type="entry name" value="kynureninase"/>
    <property type="match status" value="1"/>
</dbReference>
<comment type="caution">
    <text evidence="4">Lacks conserved residue(s) required for the propagation of feature annotation.</text>
</comment>
<feature type="binding site" evidence="4">
    <location>
        <position position="301"/>
    </location>
    <ligand>
        <name>pyridoxal 5'-phosphate</name>
        <dbReference type="ChEBI" id="CHEBI:597326"/>
    </ligand>
</feature>
<dbReference type="Gene3D" id="3.90.1150.10">
    <property type="entry name" value="Aspartate Aminotransferase, domain 1"/>
    <property type="match status" value="1"/>
</dbReference>
<evidence type="ECO:0000313" key="7">
    <source>
        <dbReference type="EMBL" id="TKS55820.1"/>
    </source>
</evidence>
<dbReference type="PIRSF" id="PIRSF038800">
    <property type="entry name" value="KYNU"/>
    <property type="match status" value="1"/>
</dbReference>
<evidence type="ECO:0000256" key="4">
    <source>
        <dbReference type="HAMAP-Rule" id="MF_01970"/>
    </source>
</evidence>
<comment type="function">
    <text evidence="4 6">Catalyzes the cleavage of L-kynurenine (L-Kyn) and L-3-hydroxykynurenine (L-3OHKyn) into anthranilic acid (AA) and 3-hydroxyanthranilic acid (3-OHAA), respectively.</text>
</comment>
<dbReference type="SUPFAM" id="SSF53383">
    <property type="entry name" value="PLP-dependent transferases"/>
    <property type="match status" value="1"/>
</dbReference>
<dbReference type="GO" id="GO:0009435">
    <property type="term" value="P:NAD+ biosynthetic process"/>
    <property type="evidence" value="ECO:0007669"/>
    <property type="project" value="UniProtKB-UniRule"/>
</dbReference>
<proteinExistence type="inferred from homology"/>
<dbReference type="GO" id="GO:0030429">
    <property type="term" value="F:kynureninase activity"/>
    <property type="evidence" value="ECO:0007669"/>
    <property type="project" value="UniProtKB-UniRule"/>
</dbReference>
<evidence type="ECO:0000256" key="1">
    <source>
        <dbReference type="ARBA" id="ARBA00022642"/>
    </source>
</evidence>
<dbReference type="Gene3D" id="3.40.640.10">
    <property type="entry name" value="Type I PLP-dependent aspartate aminotransferase-like (Major domain)"/>
    <property type="match status" value="1"/>
</dbReference>
<dbReference type="GO" id="GO:0019441">
    <property type="term" value="P:L-tryptophan catabolic process to kynurenine"/>
    <property type="evidence" value="ECO:0007669"/>
    <property type="project" value="TreeGrafter"/>
</dbReference>
<protein>
    <recommendedName>
        <fullName evidence="4 5">Kynureninase</fullName>
        <ecNumber evidence="4 5">3.7.1.3</ecNumber>
    </recommendedName>
    <alternativeName>
        <fullName evidence="4">L-kynurenine hydrolase</fullName>
    </alternativeName>
</protein>
<evidence type="ECO:0000256" key="3">
    <source>
        <dbReference type="ARBA" id="ARBA00022898"/>
    </source>
</evidence>
<dbReference type="HAMAP" id="MF_01970">
    <property type="entry name" value="Kynureninase"/>
    <property type="match status" value="1"/>
</dbReference>
<dbReference type="InterPro" id="IPR015421">
    <property type="entry name" value="PyrdxlP-dep_Trfase_major"/>
</dbReference>
<feature type="binding site" evidence="4">
    <location>
        <position position="273"/>
    </location>
    <ligand>
        <name>pyridoxal 5'-phosphate</name>
        <dbReference type="ChEBI" id="CHEBI:597326"/>
    </ligand>
</feature>
<comment type="cofactor">
    <cofactor evidence="4 6">
        <name>pyridoxal 5'-phosphate</name>
        <dbReference type="ChEBI" id="CHEBI:597326"/>
    </cofactor>
</comment>
<name>A0A4U5TP27_9FLAO</name>